<dbReference type="InterPro" id="IPR020996">
    <property type="entry name" value="T3SS_AvrPto"/>
</dbReference>
<organism evidence="2 3">
    <name type="scientific">Pseudomonas amygdali pv. mori</name>
    <dbReference type="NCBI Taxonomy" id="34065"/>
    <lineage>
        <taxon>Bacteria</taxon>
        <taxon>Pseudomonadati</taxon>
        <taxon>Pseudomonadota</taxon>
        <taxon>Gammaproteobacteria</taxon>
        <taxon>Pseudomonadales</taxon>
        <taxon>Pseudomonadaceae</taxon>
        <taxon>Pseudomonas</taxon>
        <taxon>Pseudomonas amygdali</taxon>
    </lineage>
</organism>
<dbReference type="AlphaFoldDB" id="A0A0P9UUI3"/>
<dbReference type="Proteomes" id="UP000050420">
    <property type="component" value="Unassembled WGS sequence"/>
</dbReference>
<comment type="caution">
    <text evidence="2">The sequence shown here is derived from an EMBL/GenBank/DDBJ whole genome shotgun (WGS) entry which is preliminary data.</text>
</comment>
<dbReference type="InterPro" id="IPR036532">
    <property type="entry name" value="AvrPto_sf"/>
</dbReference>
<name>A0A0P9UUI3_PSEA0</name>
<feature type="compositionally biased region" description="Low complexity" evidence="1">
    <location>
        <begin position="51"/>
        <end position="68"/>
    </location>
</feature>
<proteinExistence type="predicted"/>
<dbReference type="PATRIC" id="fig|34065.5.peg.5203"/>
<sequence length="196" mass="21947">MFLGLHIYLPSVWNRSAPDDHSAVAITTELKRYAQMGNICVGGSSMAHQVNSPDRASNNSNDDNNVSSGQLLDVRHALADAAGLTREQHAFISNDAPASLRSRYNALYTRTQNTFHMADMQHRYMTGESRVNPGMRPHENVSQMRSAISDWDDMREALQHAMDIHADMPESPERYAATINPSGSIRMSTLSPYRNW</sequence>
<dbReference type="Pfam" id="PF11592">
    <property type="entry name" value="AvrPto"/>
    <property type="match status" value="1"/>
</dbReference>
<dbReference type="Gene3D" id="1.20.1270.140">
    <property type="entry name" value="AvrPto"/>
    <property type="match status" value="1"/>
</dbReference>
<evidence type="ECO:0000256" key="1">
    <source>
        <dbReference type="SAM" id="MobiDB-lite"/>
    </source>
</evidence>
<evidence type="ECO:0000313" key="2">
    <source>
        <dbReference type="EMBL" id="KPX93524.1"/>
    </source>
</evidence>
<reference evidence="2 3" key="1">
    <citation type="submission" date="2015-09" db="EMBL/GenBank/DDBJ databases">
        <title>Genome announcement of multiple Pseudomonas syringae strains.</title>
        <authorList>
            <person name="Thakur S."/>
            <person name="Wang P.W."/>
            <person name="Gong Y."/>
            <person name="Weir B.S."/>
            <person name="Guttman D.S."/>
        </authorList>
    </citation>
    <scope>NUCLEOTIDE SEQUENCE [LARGE SCALE GENOMIC DNA]</scope>
    <source>
        <strain evidence="2 3">ICMP4331</strain>
    </source>
</reference>
<evidence type="ECO:0000313" key="3">
    <source>
        <dbReference type="Proteomes" id="UP000050420"/>
    </source>
</evidence>
<gene>
    <name evidence="2" type="ORF">ALO63_03588</name>
</gene>
<dbReference type="EMBL" id="LJQU01000303">
    <property type="protein sequence ID" value="KPX93524.1"/>
    <property type="molecule type" value="Genomic_DNA"/>
</dbReference>
<accession>A0A0P9UUI3</accession>
<dbReference type="SUPFAM" id="SSF116854">
    <property type="entry name" value="Avirulence protein AvrPto"/>
    <property type="match status" value="1"/>
</dbReference>
<feature type="region of interest" description="Disordered" evidence="1">
    <location>
        <begin position="45"/>
        <end position="68"/>
    </location>
</feature>
<protein>
    <submittedName>
        <fullName evidence="2">Type III effector protein AvrPto1</fullName>
    </submittedName>
</protein>